<evidence type="ECO:0000313" key="1">
    <source>
        <dbReference type="EMBL" id="KIO77138.1"/>
    </source>
</evidence>
<dbReference type="InterPro" id="IPR024302">
    <property type="entry name" value="SusD-like"/>
</dbReference>
<protein>
    <submittedName>
        <fullName evidence="1">Contig44, whole genome shotgun sequence</fullName>
    </submittedName>
</protein>
<sequence>MFTIKIKKMKTQYMIRNGYKYALSAILAVAALTFSGCKKDFEKYNTDNTGIGNGKFQVGLIYPGIQAAIFGGEGDYQLNQNLNADCYSGYMMSPNPFRGNINNLNYSLVDGWNQNIFVTSYTNSFFAINAIAKAGTRTSQPDFWGVALILKVETMNRVTDKFGPVAYSAAGQTLMGTPYDSQQNIYKQFFLELDTAVTNLNTFIKANPGKTPFSQYDLVYGGDYTKWLKLANSLRLRLAMHIVKADAATAQAQAQKALDPANGGVLSVNADNAGISGGGTHNPLEVITTSWTDIALGAPIESYLVGYKDPRLAIYATPATDPRFAGQYKGIRIGSLVTAKPGYNGYSVLNSKTIVKSNSPMMMMTAAEVWFLKAEAALRGWTGAGDAQTNYTTGIQTSMDQWGVSGSTYINDGTSLPIAYVDPSNAANNSPAVSTITIKWDGGASNEQKLERIITQKWIAMFPEGQEAWTEYRRTGFPKLFPVVTNNSNGTIDSQIQIRRLAFPQNEYSTNGAEIAKAVQLLNGPDNGGTRLWWDVNKPNF</sequence>
<dbReference type="InterPro" id="IPR011990">
    <property type="entry name" value="TPR-like_helical_dom_sf"/>
</dbReference>
<comment type="caution">
    <text evidence="1">The sequence shown here is derived from an EMBL/GenBank/DDBJ whole genome shotgun (WGS) entry which is preliminary data.</text>
</comment>
<reference evidence="1 2" key="1">
    <citation type="submission" date="2015-01" db="EMBL/GenBank/DDBJ databases">
        <title>Draft genome sequence of Pedobacter sp. NL19 isolated from sludge of an effluent treatment pond in an abandoned uranium mine.</title>
        <authorList>
            <person name="Santos T."/>
            <person name="Caetano T."/>
            <person name="Covas C."/>
            <person name="Cruz A."/>
            <person name="Mendo S."/>
        </authorList>
    </citation>
    <scope>NUCLEOTIDE SEQUENCE [LARGE SCALE GENOMIC DNA]</scope>
    <source>
        <strain evidence="1 2">NL19</strain>
    </source>
</reference>
<accession>A0A0D0F676</accession>
<dbReference type="SUPFAM" id="SSF48452">
    <property type="entry name" value="TPR-like"/>
    <property type="match status" value="1"/>
</dbReference>
<dbReference type="OrthoDB" id="9766256at2"/>
<name>A0A0D0F676_9SPHI</name>
<dbReference type="Gene3D" id="1.25.40.390">
    <property type="match status" value="1"/>
</dbReference>
<dbReference type="STRING" id="1503925.TH53_10870"/>
<evidence type="ECO:0000313" key="2">
    <source>
        <dbReference type="Proteomes" id="UP000032049"/>
    </source>
</evidence>
<dbReference type="Proteomes" id="UP000032049">
    <property type="component" value="Unassembled WGS sequence"/>
</dbReference>
<dbReference type="Pfam" id="PF12741">
    <property type="entry name" value="SusD-like"/>
    <property type="match status" value="1"/>
</dbReference>
<dbReference type="AlphaFoldDB" id="A0A0D0F676"/>
<dbReference type="EMBL" id="JXRA01000044">
    <property type="protein sequence ID" value="KIO77138.1"/>
    <property type="molecule type" value="Genomic_DNA"/>
</dbReference>
<organism evidence="1 2">
    <name type="scientific">Pedobacter lusitanus</name>
    <dbReference type="NCBI Taxonomy" id="1503925"/>
    <lineage>
        <taxon>Bacteria</taxon>
        <taxon>Pseudomonadati</taxon>
        <taxon>Bacteroidota</taxon>
        <taxon>Sphingobacteriia</taxon>
        <taxon>Sphingobacteriales</taxon>
        <taxon>Sphingobacteriaceae</taxon>
        <taxon>Pedobacter</taxon>
    </lineage>
</organism>
<keyword evidence="2" id="KW-1185">Reference proteome</keyword>
<gene>
    <name evidence="1" type="ORF">TH53_10870</name>
</gene>
<proteinExistence type="predicted"/>